<comment type="caution">
    <text evidence="2">The sequence shown here is derived from an EMBL/GenBank/DDBJ whole genome shotgun (WGS) entry which is preliminary data.</text>
</comment>
<dbReference type="EMBL" id="CALNXI010004552">
    <property type="protein sequence ID" value="CAH3196039.1"/>
    <property type="molecule type" value="Genomic_DNA"/>
</dbReference>
<evidence type="ECO:0000313" key="2">
    <source>
        <dbReference type="EMBL" id="CAH3196039.1"/>
    </source>
</evidence>
<keyword evidence="3" id="KW-1185">Reference proteome</keyword>
<accession>A0ABN8SZ31</accession>
<name>A0ABN8SZ31_9CNID</name>
<evidence type="ECO:0000313" key="3">
    <source>
        <dbReference type="Proteomes" id="UP001159427"/>
    </source>
</evidence>
<feature type="chain" id="PRO_5045233895" evidence="1">
    <location>
        <begin position="26"/>
        <end position="104"/>
    </location>
</feature>
<gene>
    <name evidence="2" type="ORF">PEVE_00031665</name>
</gene>
<feature type="signal peptide" evidence="1">
    <location>
        <begin position="1"/>
        <end position="25"/>
    </location>
</feature>
<organism evidence="2 3">
    <name type="scientific">Porites evermanni</name>
    <dbReference type="NCBI Taxonomy" id="104178"/>
    <lineage>
        <taxon>Eukaryota</taxon>
        <taxon>Metazoa</taxon>
        <taxon>Cnidaria</taxon>
        <taxon>Anthozoa</taxon>
        <taxon>Hexacorallia</taxon>
        <taxon>Scleractinia</taxon>
        <taxon>Fungiina</taxon>
        <taxon>Poritidae</taxon>
        <taxon>Porites</taxon>
    </lineage>
</organism>
<sequence length="104" mass="11517">MVAKGFISSFCCFALLAFIAKSVDATECELPSGEVYQPGEYFVMGCHSSCTCVGPFYGCKLLCTQERCPPGSEPIYEDRERLRNVSDYPFTAIIARELNLLPTL</sequence>
<dbReference type="SUPFAM" id="SSF57603">
    <property type="entry name" value="FnI-like domain"/>
    <property type="match status" value="1"/>
</dbReference>
<reference evidence="2 3" key="1">
    <citation type="submission" date="2022-05" db="EMBL/GenBank/DDBJ databases">
        <authorList>
            <consortium name="Genoscope - CEA"/>
            <person name="William W."/>
        </authorList>
    </citation>
    <scope>NUCLEOTIDE SEQUENCE [LARGE SCALE GENOMIC DNA]</scope>
</reference>
<keyword evidence="1" id="KW-0732">Signal</keyword>
<dbReference type="Proteomes" id="UP001159427">
    <property type="component" value="Unassembled WGS sequence"/>
</dbReference>
<evidence type="ECO:0000256" key="1">
    <source>
        <dbReference type="SAM" id="SignalP"/>
    </source>
</evidence>
<proteinExistence type="predicted"/>
<protein>
    <submittedName>
        <fullName evidence="2">Uncharacterized protein</fullName>
    </submittedName>
</protein>